<keyword evidence="5" id="KW-1185">Reference proteome</keyword>
<dbReference type="RefSeq" id="WP_379882109.1">
    <property type="nucleotide sequence ID" value="NZ_JBHPON010000002.1"/>
</dbReference>
<dbReference type="PANTHER" id="PTHR30592:SF1">
    <property type="entry name" value="SULFUR CARRIER PROTEIN FDHD"/>
    <property type="match status" value="1"/>
</dbReference>
<name>A0ABW1KX38_9PROT</name>
<evidence type="ECO:0000256" key="1">
    <source>
        <dbReference type="ARBA" id="ARBA00022490"/>
    </source>
</evidence>
<proteinExistence type="predicted"/>
<dbReference type="Pfam" id="PF02634">
    <property type="entry name" value="FdhD-NarQ"/>
    <property type="match status" value="1"/>
</dbReference>
<gene>
    <name evidence="4" type="primary">fdhD</name>
    <name evidence="4" type="ORF">ACFMB1_13915</name>
</gene>
<sequence length="262" mass="28489">MTTFNRFGDAPPPERETPITGGAWRVPAETPVAFVYNKRNYAVMLATPADMEDFAVGFSLTERVVDKLDDISSVDIHQSPRGIELHLSIAPERLERLDIRQQRRNLVGRAGCGVCGLENAETFFETLPKVADAPVEIPTEALEQSLANLRTHQPLNEATRTVHAAAWVSRDGAILSVREDVGRHNALDKLIGALARVGADMTAGFVLMSSRCSYEIIEKCARIGVQAVASVSGPTSFAIAKAQEANLSLYCRDGKTFVRAAP</sequence>
<dbReference type="PANTHER" id="PTHR30592">
    <property type="entry name" value="FORMATE DEHYDROGENASE"/>
    <property type="match status" value="1"/>
</dbReference>
<dbReference type="EMBL" id="JBHPON010000002">
    <property type="protein sequence ID" value="MFC6036650.1"/>
    <property type="molecule type" value="Genomic_DNA"/>
</dbReference>
<dbReference type="Gene3D" id="3.40.140.10">
    <property type="entry name" value="Cytidine Deaminase, domain 2"/>
    <property type="match status" value="1"/>
</dbReference>
<dbReference type="Gene3D" id="3.10.20.10">
    <property type="match status" value="1"/>
</dbReference>
<keyword evidence="2" id="KW-0501">Molybdenum cofactor biosynthesis</keyword>
<dbReference type="InterPro" id="IPR016193">
    <property type="entry name" value="Cytidine_deaminase-like"/>
</dbReference>
<reference evidence="4 5" key="1">
    <citation type="submission" date="2024-09" db="EMBL/GenBank/DDBJ databases">
        <authorList>
            <person name="Zhang Z.-H."/>
        </authorList>
    </citation>
    <scope>NUCLEOTIDE SEQUENCE [LARGE SCALE GENOMIC DNA]</scope>
    <source>
        <strain evidence="4 5">HHTR114</strain>
    </source>
</reference>
<comment type="caution">
    <text evidence="4">The sequence shown here is derived from an EMBL/GenBank/DDBJ whole genome shotgun (WGS) entry which is preliminary data.</text>
</comment>
<dbReference type="Proteomes" id="UP001596116">
    <property type="component" value="Unassembled WGS sequence"/>
</dbReference>
<organism evidence="4 5">
    <name type="scientific">Hyphococcus aureus</name>
    <dbReference type="NCBI Taxonomy" id="2666033"/>
    <lineage>
        <taxon>Bacteria</taxon>
        <taxon>Pseudomonadati</taxon>
        <taxon>Pseudomonadota</taxon>
        <taxon>Alphaproteobacteria</taxon>
        <taxon>Parvularculales</taxon>
        <taxon>Parvularculaceae</taxon>
        <taxon>Hyphococcus</taxon>
    </lineage>
</organism>
<dbReference type="NCBIfam" id="TIGR00129">
    <property type="entry name" value="fdhD_narQ"/>
    <property type="match status" value="1"/>
</dbReference>
<keyword evidence="1" id="KW-0963">Cytoplasm</keyword>
<dbReference type="InterPro" id="IPR003786">
    <property type="entry name" value="FdhD"/>
</dbReference>
<evidence type="ECO:0000313" key="4">
    <source>
        <dbReference type="EMBL" id="MFC6036650.1"/>
    </source>
</evidence>
<dbReference type="PIRSF" id="PIRSF015626">
    <property type="entry name" value="FdhD"/>
    <property type="match status" value="1"/>
</dbReference>
<dbReference type="SUPFAM" id="SSF53927">
    <property type="entry name" value="Cytidine deaminase-like"/>
    <property type="match status" value="1"/>
</dbReference>
<accession>A0ABW1KX38</accession>
<feature type="region of interest" description="Disordered" evidence="3">
    <location>
        <begin position="1"/>
        <end position="20"/>
    </location>
</feature>
<evidence type="ECO:0000313" key="5">
    <source>
        <dbReference type="Proteomes" id="UP001596116"/>
    </source>
</evidence>
<protein>
    <submittedName>
        <fullName evidence="4">Formate dehydrogenase accessory sulfurtransferase FdhD</fullName>
    </submittedName>
</protein>
<evidence type="ECO:0000256" key="3">
    <source>
        <dbReference type="SAM" id="MobiDB-lite"/>
    </source>
</evidence>
<evidence type="ECO:0000256" key="2">
    <source>
        <dbReference type="ARBA" id="ARBA00023150"/>
    </source>
</evidence>